<feature type="signal peptide" evidence="10">
    <location>
        <begin position="1"/>
        <end position="22"/>
    </location>
</feature>
<keyword evidence="7" id="KW-0170">Cobalt</keyword>
<feature type="disulfide bond" evidence="8">
    <location>
        <begin position="118"/>
        <end position="132"/>
    </location>
</feature>
<dbReference type="Gene3D" id="3.30.60.10">
    <property type="entry name" value="Endochitinase-like"/>
    <property type="match status" value="2"/>
</dbReference>
<sequence>MRVSPSTALPLLLLAVPGQVVAHGAHSDVHIPKLLGGGRRFLSELLAQARADLTANAPLHARAVPEAAAMPITRPQTREEMEQADPDLRESAALRRRQVGGKDGKCGPGVGSCAKGYCCSPEGWCGLTPDYCSAPDCLINYGSGCDANQKPEGVDTSGVARPHVGSVLYGGLGIYDCVKKGDIAITFDDGPYNYTGDLLDKLAAYGAKATFFITGNNLGKGMINDYSKPWAGFIRRMVAEGHQVASHTWSHQNASQLTAQQYRNQIIWNEIAFNDILGFFPTYMRPPYSICEAACQKALSDLGYHITYFDLDTEGYLNDDPNLIQNSKDIWDEAMTKKPANSQYLMIEHDIHYQTVYNLTDYVLTSLFAKGWKSVTVGECLGDPKENWYRQGPGSGSSSSSGGNDQSGIGSGSNKLPPVTSSSKPTSAPTSGPTYPSTTIRRPPTKTKSSTVRGGNSATSVASSGAGNNGNNGDTSLVPDYPINHSSSSVASVATPVSTSGLQQTVDGNCGAGITCLGSRFGNCCSANGFCGRTSDYCGQSCQPQFGACSDSPRAGAK</sequence>
<keyword evidence="14" id="KW-1185">Reference proteome</keyword>
<evidence type="ECO:0000256" key="9">
    <source>
        <dbReference type="SAM" id="MobiDB-lite"/>
    </source>
</evidence>
<evidence type="ECO:0000313" key="14">
    <source>
        <dbReference type="Proteomes" id="UP001642482"/>
    </source>
</evidence>
<protein>
    <recommendedName>
        <fullName evidence="15">Chitin deacetylase</fullName>
    </recommendedName>
</protein>
<comment type="caution">
    <text evidence="8">Lacks conserved residue(s) required for the propagation of feature annotation.</text>
</comment>
<dbReference type="PROSITE" id="PS51677">
    <property type="entry name" value="NODB"/>
    <property type="match status" value="1"/>
</dbReference>
<dbReference type="PANTHER" id="PTHR46471">
    <property type="entry name" value="CHITIN DEACETYLASE"/>
    <property type="match status" value="1"/>
</dbReference>
<evidence type="ECO:0000256" key="4">
    <source>
        <dbReference type="ARBA" id="ARBA00022729"/>
    </source>
</evidence>
<keyword evidence="8" id="KW-1015">Disulfide bond</keyword>
<dbReference type="InterPro" id="IPR002509">
    <property type="entry name" value="NODB_dom"/>
</dbReference>
<feature type="disulfide bond" evidence="8">
    <location>
        <begin position="113"/>
        <end position="125"/>
    </location>
</feature>
<dbReference type="InterPro" id="IPR036861">
    <property type="entry name" value="Endochitinase-like_sf"/>
</dbReference>
<gene>
    <name evidence="13" type="ORF">SEUCBS140593_009830</name>
</gene>
<keyword evidence="4 10" id="KW-0732">Signal</keyword>
<dbReference type="InterPro" id="IPR011330">
    <property type="entry name" value="Glyco_hydro/deAcase_b/a-brl"/>
</dbReference>
<feature type="compositionally biased region" description="Polar residues" evidence="9">
    <location>
        <begin position="435"/>
        <end position="453"/>
    </location>
</feature>
<feature type="chain" id="PRO_5046138051" description="Chitin deacetylase" evidence="10">
    <location>
        <begin position="23"/>
        <end position="558"/>
    </location>
</feature>
<evidence type="ECO:0000256" key="1">
    <source>
        <dbReference type="ARBA" id="ARBA00001941"/>
    </source>
</evidence>
<evidence type="ECO:0000256" key="5">
    <source>
        <dbReference type="ARBA" id="ARBA00022801"/>
    </source>
</evidence>
<dbReference type="InterPro" id="IPR001002">
    <property type="entry name" value="Chitin-bd_1"/>
</dbReference>
<feature type="compositionally biased region" description="Low complexity" evidence="9">
    <location>
        <begin position="396"/>
        <end position="408"/>
    </location>
</feature>
<feature type="compositionally biased region" description="Low complexity" evidence="9">
    <location>
        <begin position="454"/>
        <end position="476"/>
    </location>
</feature>
<dbReference type="InterPro" id="IPR018371">
    <property type="entry name" value="Chitin-binding_1_CS"/>
</dbReference>
<dbReference type="CDD" id="cd11618">
    <property type="entry name" value="ChtBD1_1"/>
    <property type="match status" value="1"/>
</dbReference>
<dbReference type="Gene3D" id="3.20.20.370">
    <property type="entry name" value="Glycoside hydrolase/deacetylase"/>
    <property type="match status" value="1"/>
</dbReference>
<comment type="cofactor">
    <cofactor evidence="1">
        <name>Co(2+)</name>
        <dbReference type="ChEBI" id="CHEBI:48828"/>
    </cofactor>
</comment>
<feature type="compositionally biased region" description="Low complexity" evidence="9">
    <location>
        <begin position="417"/>
        <end position="434"/>
    </location>
</feature>
<dbReference type="SMART" id="SM00270">
    <property type="entry name" value="ChtBD1"/>
    <property type="match status" value="2"/>
</dbReference>
<organism evidence="13 14">
    <name type="scientific">Sporothrix eucalyptigena</name>
    <dbReference type="NCBI Taxonomy" id="1812306"/>
    <lineage>
        <taxon>Eukaryota</taxon>
        <taxon>Fungi</taxon>
        <taxon>Dikarya</taxon>
        <taxon>Ascomycota</taxon>
        <taxon>Pezizomycotina</taxon>
        <taxon>Sordariomycetes</taxon>
        <taxon>Sordariomycetidae</taxon>
        <taxon>Ophiostomatales</taxon>
        <taxon>Ophiostomataceae</taxon>
        <taxon>Sporothrix</taxon>
    </lineage>
</organism>
<dbReference type="SUPFAM" id="SSF88713">
    <property type="entry name" value="Glycoside hydrolase/deacetylase"/>
    <property type="match status" value="1"/>
</dbReference>
<reference evidence="13 14" key="1">
    <citation type="submission" date="2024-01" db="EMBL/GenBank/DDBJ databases">
        <authorList>
            <person name="Allen C."/>
            <person name="Tagirdzhanova G."/>
        </authorList>
    </citation>
    <scope>NUCLEOTIDE SEQUENCE [LARGE SCALE GENOMIC DNA]</scope>
</reference>
<keyword evidence="3" id="KW-0479">Metal-binding</keyword>
<accession>A0ABP0CZU2</accession>
<evidence type="ECO:0000256" key="7">
    <source>
        <dbReference type="ARBA" id="ARBA00023285"/>
    </source>
</evidence>
<dbReference type="Pfam" id="PF01522">
    <property type="entry name" value="Polysacc_deac_1"/>
    <property type="match status" value="1"/>
</dbReference>
<keyword evidence="6" id="KW-0119">Carbohydrate metabolism</keyword>
<evidence type="ECO:0000256" key="2">
    <source>
        <dbReference type="ARBA" id="ARBA00022669"/>
    </source>
</evidence>
<evidence type="ECO:0000313" key="13">
    <source>
        <dbReference type="EMBL" id="CAK7237060.1"/>
    </source>
</evidence>
<feature type="domain" description="Chitin-binding type-1" evidence="11">
    <location>
        <begin position="103"/>
        <end position="147"/>
    </location>
</feature>
<feature type="disulfide bond" evidence="8">
    <location>
        <begin position="510"/>
        <end position="525"/>
    </location>
</feature>
<evidence type="ECO:0000259" key="11">
    <source>
        <dbReference type="PROSITE" id="PS50941"/>
    </source>
</evidence>
<evidence type="ECO:0000256" key="3">
    <source>
        <dbReference type="ARBA" id="ARBA00022723"/>
    </source>
</evidence>
<dbReference type="CDD" id="cd10951">
    <property type="entry name" value="CE4_ClCDA_like"/>
    <property type="match status" value="1"/>
</dbReference>
<dbReference type="EMBL" id="CAWUHD010000173">
    <property type="protein sequence ID" value="CAK7237060.1"/>
    <property type="molecule type" value="Genomic_DNA"/>
</dbReference>
<dbReference type="SUPFAM" id="SSF57016">
    <property type="entry name" value="Plant lectins/antimicrobial peptides"/>
    <property type="match status" value="2"/>
</dbReference>
<dbReference type="PROSITE" id="PS50941">
    <property type="entry name" value="CHIT_BIND_I_2"/>
    <property type="match status" value="2"/>
</dbReference>
<evidence type="ECO:0008006" key="15">
    <source>
        <dbReference type="Google" id="ProtNLM"/>
    </source>
</evidence>
<feature type="region of interest" description="Disordered" evidence="9">
    <location>
        <begin position="386"/>
        <end position="483"/>
    </location>
</feature>
<evidence type="ECO:0000256" key="8">
    <source>
        <dbReference type="PROSITE-ProRule" id="PRU00261"/>
    </source>
</evidence>
<evidence type="ECO:0000256" key="6">
    <source>
        <dbReference type="ARBA" id="ARBA00023277"/>
    </source>
</evidence>
<name>A0ABP0CZU2_9PEZI</name>
<comment type="caution">
    <text evidence="13">The sequence shown here is derived from an EMBL/GenBank/DDBJ whole genome shotgun (WGS) entry which is preliminary data.</text>
</comment>
<dbReference type="Proteomes" id="UP001642482">
    <property type="component" value="Unassembled WGS sequence"/>
</dbReference>
<evidence type="ECO:0000256" key="10">
    <source>
        <dbReference type="SAM" id="SignalP"/>
    </source>
</evidence>
<feature type="disulfide bond" evidence="8">
    <location>
        <begin position="524"/>
        <end position="538"/>
    </location>
</feature>
<proteinExistence type="predicted"/>
<evidence type="ECO:0000259" key="12">
    <source>
        <dbReference type="PROSITE" id="PS51677"/>
    </source>
</evidence>
<keyword evidence="5" id="KW-0378">Hydrolase</keyword>
<feature type="domain" description="NodB homology" evidence="12">
    <location>
        <begin position="181"/>
        <end position="375"/>
    </location>
</feature>
<dbReference type="PANTHER" id="PTHR46471:SF2">
    <property type="entry name" value="CHITIN DEACETYLASE-RELATED"/>
    <property type="match status" value="1"/>
</dbReference>
<dbReference type="PROSITE" id="PS00026">
    <property type="entry name" value="CHIT_BIND_I_1"/>
    <property type="match status" value="1"/>
</dbReference>
<feature type="domain" description="Chitin-binding type-1" evidence="11">
    <location>
        <begin position="507"/>
        <end position="551"/>
    </location>
</feature>
<keyword evidence="2 8" id="KW-0147">Chitin-binding</keyword>